<protein>
    <submittedName>
        <fullName evidence="7">Cell division protein FtsK</fullName>
    </submittedName>
</protein>
<keyword evidence="4" id="KW-0175">Coiled coil</keyword>
<reference evidence="7 8" key="1">
    <citation type="submission" date="2017-06" db="EMBL/GenBank/DDBJ databases">
        <title>Genome Sequencing of the methanotroph Methylovulum psychrotolerants str. HV10-M2 isolated from a high-altitude environment.</title>
        <authorList>
            <person name="Mateos-Rivera A."/>
        </authorList>
    </citation>
    <scope>NUCLEOTIDE SEQUENCE [LARGE SCALE GENOMIC DNA]</scope>
    <source>
        <strain evidence="7 8">HV10_M2</strain>
    </source>
</reference>
<keyword evidence="8" id="KW-1185">Reference proteome</keyword>
<keyword evidence="5" id="KW-1133">Transmembrane helix</keyword>
<dbReference type="SUPFAM" id="SSF52540">
    <property type="entry name" value="P-loop containing nucleoside triphosphate hydrolases"/>
    <property type="match status" value="1"/>
</dbReference>
<dbReference type="Pfam" id="PF01580">
    <property type="entry name" value="FtsK_SpoIIIE"/>
    <property type="match status" value="1"/>
</dbReference>
<dbReference type="Gene3D" id="3.40.50.300">
    <property type="entry name" value="P-loop containing nucleotide triphosphate hydrolases"/>
    <property type="match status" value="2"/>
</dbReference>
<dbReference type="PANTHER" id="PTHR22683:SF41">
    <property type="entry name" value="DNA TRANSLOCASE FTSK"/>
    <property type="match status" value="1"/>
</dbReference>
<evidence type="ECO:0000256" key="1">
    <source>
        <dbReference type="ARBA" id="ARBA00022741"/>
    </source>
</evidence>
<evidence type="ECO:0000313" key="8">
    <source>
        <dbReference type="Proteomes" id="UP000197019"/>
    </source>
</evidence>
<name>A0A1Z4BUE8_9GAMM</name>
<sequence>MNATNSYLHSYSDLGLVINDMLARHQKLKQWQDQVFAGETTVRSQLNAFSITADAILTVSHPLIGHFERVTQTWQAGMSVPLAEMSQAWQLAGAAQLRLVQLEQEMVKLQKEIRQFTQDLEQKKTDRDKLKQWGWLLLIFVIGAFLLIKAYLSHDGYIKETDELDANIHVLITKVEELKQAISGQQQIIDHNSQMLAVARQHALRVVEECSGLSGQFFKAQFEECQLAWQNTMQELPPFFWGDWSETAWRAYGFKAAYRTAFLLTGLIRDNFPSTDAPFVVPAFADFARKNQTVVLEGTEEQTLALMHTLILQLAVLIPYGAVFTLLDPASAGQAFPMRRSLPEGLVRHIGADIYRDLEIVSEDISRIIHTYLDDQTRSFDELPEHIKANERFEFIFAANFPDGYDRRTIEILQKISRNGPVAGKYLFIQKSPDKQLPRDLSWDDFYQCWHFNNPQMSDEYSVAPLICPQGAAQSMILQLLAAQKPPEAKITWQDVIDNNPEKWWSEEVSRSISAPIGMSGRDKMLTIWFGVNRDGRPCTHGILGAMTGSGKSNLYHVLICGLATRYSPEELNFYLIDGKHGVEFQAYRCLPHARVVALHSAPELSRSVLEELIAEMGRRNDIFKRLGVVDLSGYAQQGLPEKIPRIVLMIDEYQELFEDDRLGHASAMLLQLAQQGRSAGIHLLLGSQRFGAVGMLNQTAIFGNIHLRMAMKMSLSDIQSLTEFGRDGKRLISQCDQPGKLVLNDQSGDDRANEFGKVALLETSERARLLAALVAKADVEWPLERRFAIVIFDGEEQPNFIENPQAIDLLRLNSRPIGDAWQRIATAPVHERGLGASDWFDGEHPVGLWFGQEQNVHGQARIILRRRAMENILLVGENQAAIYGMLIGIVCSVPVNLAASRVRLWIMDRAVPGTPWKNAFSEMIDAVLVTLGYSLEQSNDAILLAEWLDVWCKELERRAALSEDDLAGQPTWLITMASVDRIPQLMRIQGKHHGLTDSPQGELLKRLCREGPMLGLHIIMTFPATGSLKQLFDRPQVEQFKHRIVSQISEADAFWLTGKDSAAKLQRVGAKPVFAIYADSVGGTETKLKPYTVEAQIPWHEQAQTLVGHLQKWQEG</sequence>
<dbReference type="RefSeq" id="WP_088617753.1">
    <property type="nucleotide sequence ID" value="NZ_CP022129.1"/>
</dbReference>
<dbReference type="Proteomes" id="UP000197019">
    <property type="component" value="Chromosome"/>
</dbReference>
<evidence type="ECO:0000256" key="4">
    <source>
        <dbReference type="SAM" id="Coils"/>
    </source>
</evidence>
<dbReference type="PANTHER" id="PTHR22683">
    <property type="entry name" value="SPORULATION PROTEIN RELATED"/>
    <property type="match status" value="1"/>
</dbReference>
<organism evidence="7 8">
    <name type="scientific">Methylovulum psychrotolerans</name>
    <dbReference type="NCBI Taxonomy" id="1704499"/>
    <lineage>
        <taxon>Bacteria</taxon>
        <taxon>Pseudomonadati</taxon>
        <taxon>Pseudomonadota</taxon>
        <taxon>Gammaproteobacteria</taxon>
        <taxon>Methylococcales</taxon>
        <taxon>Methylococcaceae</taxon>
        <taxon>Methylovulum</taxon>
    </lineage>
</organism>
<evidence type="ECO:0000313" key="7">
    <source>
        <dbReference type="EMBL" id="ASF44870.1"/>
    </source>
</evidence>
<dbReference type="KEGG" id="mpsy:CEK71_01650"/>
<dbReference type="PROSITE" id="PS50901">
    <property type="entry name" value="FTSK"/>
    <property type="match status" value="1"/>
</dbReference>
<dbReference type="AlphaFoldDB" id="A0A1Z4BUE8"/>
<keyword evidence="1 3" id="KW-0547">Nucleotide-binding</keyword>
<evidence type="ECO:0000256" key="3">
    <source>
        <dbReference type="PROSITE-ProRule" id="PRU00289"/>
    </source>
</evidence>
<feature type="domain" description="FtsK" evidence="6">
    <location>
        <begin position="525"/>
        <end position="721"/>
    </location>
</feature>
<evidence type="ECO:0000256" key="5">
    <source>
        <dbReference type="SAM" id="Phobius"/>
    </source>
</evidence>
<keyword evidence="2 3" id="KW-0067">ATP-binding</keyword>
<dbReference type="GO" id="GO:0003677">
    <property type="term" value="F:DNA binding"/>
    <property type="evidence" value="ECO:0007669"/>
    <property type="project" value="InterPro"/>
</dbReference>
<dbReference type="InterPro" id="IPR027417">
    <property type="entry name" value="P-loop_NTPase"/>
</dbReference>
<dbReference type="EMBL" id="CP022129">
    <property type="protein sequence ID" value="ASF44870.1"/>
    <property type="molecule type" value="Genomic_DNA"/>
</dbReference>
<dbReference type="InterPro" id="IPR002543">
    <property type="entry name" value="FtsK_dom"/>
</dbReference>
<keyword evidence="5" id="KW-0472">Membrane</keyword>
<keyword evidence="7" id="KW-0131">Cell cycle</keyword>
<dbReference type="GO" id="GO:0005524">
    <property type="term" value="F:ATP binding"/>
    <property type="evidence" value="ECO:0007669"/>
    <property type="project" value="UniProtKB-UniRule"/>
</dbReference>
<accession>A0A1Z4BUE8</accession>
<proteinExistence type="predicted"/>
<keyword evidence="7" id="KW-0132">Cell division</keyword>
<dbReference type="InterPro" id="IPR050206">
    <property type="entry name" value="FtsK/SpoIIIE/SftA"/>
</dbReference>
<feature type="binding site" evidence="3">
    <location>
        <begin position="546"/>
        <end position="553"/>
    </location>
    <ligand>
        <name>ATP</name>
        <dbReference type="ChEBI" id="CHEBI:30616"/>
    </ligand>
</feature>
<feature type="transmembrane region" description="Helical" evidence="5">
    <location>
        <begin position="133"/>
        <end position="152"/>
    </location>
</feature>
<dbReference type="GO" id="GO:0051301">
    <property type="term" value="P:cell division"/>
    <property type="evidence" value="ECO:0007669"/>
    <property type="project" value="UniProtKB-KW"/>
</dbReference>
<feature type="coiled-coil region" evidence="4">
    <location>
        <begin position="92"/>
        <end position="126"/>
    </location>
</feature>
<keyword evidence="5" id="KW-0812">Transmembrane</keyword>
<evidence type="ECO:0000256" key="2">
    <source>
        <dbReference type="ARBA" id="ARBA00022840"/>
    </source>
</evidence>
<dbReference type="OrthoDB" id="9807790at2"/>
<evidence type="ECO:0000259" key="6">
    <source>
        <dbReference type="PROSITE" id="PS50901"/>
    </source>
</evidence>
<gene>
    <name evidence="7" type="ORF">CEK71_01650</name>
</gene>